<keyword evidence="2" id="KW-1185">Reference proteome</keyword>
<comment type="caution">
    <text evidence="1">The sequence shown here is derived from an EMBL/GenBank/DDBJ whole genome shotgun (WGS) entry which is preliminary data.</text>
</comment>
<protein>
    <submittedName>
        <fullName evidence="1">Uncharacterized protein</fullName>
    </submittedName>
</protein>
<gene>
    <name evidence="1" type="ORF">BOW53_12090</name>
</gene>
<accession>A0A1T2L2W5</accession>
<evidence type="ECO:0000313" key="2">
    <source>
        <dbReference type="Proteomes" id="UP000191110"/>
    </source>
</evidence>
<dbReference type="Proteomes" id="UP000191110">
    <property type="component" value="Unassembled WGS sequence"/>
</dbReference>
<proteinExistence type="predicted"/>
<organism evidence="1 2">
    <name type="scientific">Solemya pervernicosa gill symbiont</name>
    <dbReference type="NCBI Taxonomy" id="642797"/>
    <lineage>
        <taxon>Bacteria</taxon>
        <taxon>Pseudomonadati</taxon>
        <taxon>Pseudomonadota</taxon>
        <taxon>Gammaproteobacteria</taxon>
        <taxon>sulfur-oxidizing symbionts</taxon>
    </lineage>
</organism>
<name>A0A1T2L2W5_9GAMM</name>
<dbReference type="EMBL" id="MPRL01000055">
    <property type="protein sequence ID" value="OOZ39296.1"/>
    <property type="molecule type" value="Genomic_DNA"/>
</dbReference>
<evidence type="ECO:0000313" key="1">
    <source>
        <dbReference type="EMBL" id="OOZ39296.1"/>
    </source>
</evidence>
<dbReference type="AlphaFoldDB" id="A0A1T2L2W5"/>
<sequence length="153" mass="17199">MTSAQEAEMSPDTREFLDRVACIAQANVNYLHNKEHSERSLDDEGSALLMSAYLELYDQFMGTEARTTTPSSFAYAAAESCCTMRRTLEQLPKHDRGVAIFARVCFGHPSPSKQQKLHATVYACGARSDEEHGLFTLMLGFMFMFKHLYVVKG</sequence>
<reference evidence="1 2" key="1">
    <citation type="submission" date="2016-11" db="EMBL/GenBank/DDBJ databases">
        <title>Mixed transmission modes and dynamic genome evolution in an obligate animal-bacterial symbiosis.</title>
        <authorList>
            <person name="Russell S.L."/>
            <person name="Corbett-Detig R.B."/>
            <person name="Cavanaugh C.M."/>
        </authorList>
    </citation>
    <scope>NUCLEOTIDE SEQUENCE [LARGE SCALE GENOMIC DNA]</scope>
    <source>
        <strain evidence="1">Sveles-Q1</strain>
    </source>
</reference>